<proteinExistence type="predicted"/>
<evidence type="ECO:0000259" key="2">
    <source>
        <dbReference type="PROSITE" id="PS50835"/>
    </source>
</evidence>
<dbReference type="AlphaFoldDB" id="B9XEU0"/>
<keyword evidence="4" id="KW-1185">Reference proteome</keyword>
<protein>
    <submittedName>
        <fullName evidence="3">Immunoglobulin I-set domain protein</fullName>
    </submittedName>
</protein>
<organism evidence="3 4">
    <name type="scientific">Pedosphaera parvula (strain Ellin514)</name>
    <dbReference type="NCBI Taxonomy" id="320771"/>
    <lineage>
        <taxon>Bacteria</taxon>
        <taxon>Pseudomonadati</taxon>
        <taxon>Verrucomicrobiota</taxon>
        <taxon>Pedosphaerae</taxon>
        <taxon>Pedosphaerales</taxon>
        <taxon>Pedosphaeraceae</taxon>
        <taxon>Pedosphaera</taxon>
    </lineage>
</organism>
<dbReference type="RefSeq" id="WP_007414338.1">
    <property type="nucleotide sequence ID" value="NZ_ABOX02000008.1"/>
</dbReference>
<name>B9XEU0_PEDPL</name>
<evidence type="ECO:0000256" key="1">
    <source>
        <dbReference type="SAM" id="SignalP"/>
    </source>
</evidence>
<dbReference type="InterPro" id="IPR036179">
    <property type="entry name" value="Ig-like_dom_sf"/>
</dbReference>
<reference evidence="3 4" key="1">
    <citation type="journal article" date="2011" name="J. Bacteriol.">
        <title>Genome sequence of 'Pedosphaera parvula' Ellin514, an aerobic Verrucomicrobial isolate from pasture soil.</title>
        <authorList>
            <person name="Kant R."/>
            <person name="van Passel M.W."/>
            <person name="Sangwan P."/>
            <person name="Palva A."/>
            <person name="Lucas S."/>
            <person name="Copeland A."/>
            <person name="Lapidus A."/>
            <person name="Glavina Del Rio T."/>
            <person name="Dalin E."/>
            <person name="Tice H."/>
            <person name="Bruce D."/>
            <person name="Goodwin L."/>
            <person name="Pitluck S."/>
            <person name="Chertkov O."/>
            <person name="Larimer F.W."/>
            <person name="Land M.L."/>
            <person name="Hauser L."/>
            <person name="Brettin T.S."/>
            <person name="Detter J.C."/>
            <person name="Han S."/>
            <person name="de Vos W.M."/>
            <person name="Janssen P.H."/>
            <person name="Smidt H."/>
        </authorList>
    </citation>
    <scope>NUCLEOTIDE SEQUENCE [LARGE SCALE GENOMIC DNA]</scope>
    <source>
        <strain evidence="3 4">Ellin514</strain>
    </source>
</reference>
<dbReference type="Gene3D" id="2.60.40.10">
    <property type="entry name" value="Immunoglobulins"/>
    <property type="match status" value="1"/>
</dbReference>
<feature type="domain" description="Ig-like" evidence="2">
    <location>
        <begin position="313"/>
        <end position="389"/>
    </location>
</feature>
<feature type="signal peptide" evidence="1">
    <location>
        <begin position="1"/>
        <end position="26"/>
    </location>
</feature>
<dbReference type="InterPro" id="IPR013783">
    <property type="entry name" value="Ig-like_fold"/>
</dbReference>
<dbReference type="Proteomes" id="UP000003688">
    <property type="component" value="Unassembled WGS sequence"/>
</dbReference>
<dbReference type="PROSITE" id="PS50835">
    <property type="entry name" value="IG_LIKE"/>
    <property type="match status" value="1"/>
</dbReference>
<keyword evidence="1" id="KW-0732">Signal</keyword>
<dbReference type="STRING" id="320771.Cflav_PD4844"/>
<evidence type="ECO:0000313" key="4">
    <source>
        <dbReference type="Proteomes" id="UP000003688"/>
    </source>
</evidence>
<evidence type="ECO:0000313" key="3">
    <source>
        <dbReference type="EMBL" id="EEF61804.1"/>
    </source>
</evidence>
<gene>
    <name evidence="3" type="ORF">Cflav_PD4844</name>
</gene>
<dbReference type="EMBL" id="ABOX02000008">
    <property type="protein sequence ID" value="EEF61804.1"/>
    <property type="molecule type" value="Genomic_DNA"/>
</dbReference>
<dbReference type="InterPro" id="IPR007110">
    <property type="entry name" value="Ig-like_dom"/>
</dbReference>
<dbReference type="OrthoDB" id="902276at2"/>
<comment type="caution">
    <text evidence="3">The sequence shown here is derived from an EMBL/GenBank/DDBJ whole genome shotgun (WGS) entry which is preliminary data.</text>
</comment>
<dbReference type="SUPFAM" id="SSF48726">
    <property type="entry name" value="Immunoglobulin"/>
    <property type="match status" value="1"/>
</dbReference>
<feature type="chain" id="PRO_5002892963" evidence="1">
    <location>
        <begin position="27"/>
        <end position="721"/>
    </location>
</feature>
<accession>B9XEU0</accession>
<sequence length="721" mass="76670" precursor="true">MFKLCRFARLTFVLLLFAGFSRSTHATPDLRFDVVWFCCPCYPDNHLCQTQFDHLNFSSPNGHYLAMTTDAHRAEVNAAGNVLAGYYNTLTDGWTTNSAAQKAALIDDYITSGFTTGPKPAYLVLNEISAGNWPSDATYRAWLRAVVHTLNTTYGYTVILYSPFPNPAANNADWQALSTDCYIAVENYLSGLAIKNNGFSLSWCQSQYQSSVTSYANRGVPKSRLMLGEHFGQTSTDLPDGTTVTWGRNTASFSDWDAAINVRSLAARNVGFPGFLSYAWYSDTMLAPDPDLIHFEDTYGSNSLPTSNPLTPPFIITQPQSQTIAPGGITSFSVITAGNAALVFQWKFNGARIPGATNNSLTLTNISPANAGHYSVLVSNTVGTTNSLNAVLDVKIPDPLAADTFAPGLTPYTIGSNLVGQTNSSGRYWTAAGPVGANISILSTNLTIPGLAPSTGNAILVGASTGPSARFNLTNAITAGTLYYSFAFQVTDLGQLNTSGGFFAGFNNSLGSQGTTPTVIGAGVQTKLAASGYNIGLKKASSGSLFDTTTYTTGQTIFVVGSYTLNTNSASDDLANLWINPDPTTFGAGLAPAPTLSTTSGTDITANQIASFLFFRRGDASATLQPAALIADELRIGTTWASVTPPLSTALIPTLSVTQFGNNIILSWTTNTPAFTLESNTALDNTNTWTPVQTPVQTSGNQFIVTNAIASSPQFYRLQKQ</sequence>